<dbReference type="PANTHER" id="PTHR12260:SF6">
    <property type="entry name" value="DAMAGE-CONTROL PHOSPHATASE ARMT1"/>
    <property type="match status" value="1"/>
</dbReference>
<evidence type="ECO:0000256" key="7">
    <source>
        <dbReference type="ARBA" id="ARBA00048809"/>
    </source>
</evidence>
<organism evidence="9 10">
    <name type="scientific">Luedemannella helvata</name>
    <dbReference type="NCBI Taxonomy" id="349315"/>
    <lineage>
        <taxon>Bacteria</taxon>
        <taxon>Bacillati</taxon>
        <taxon>Actinomycetota</taxon>
        <taxon>Actinomycetes</taxon>
        <taxon>Micromonosporales</taxon>
        <taxon>Micromonosporaceae</taxon>
        <taxon>Luedemannella</taxon>
    </lineage>
</organism>
<dbReference type="InterPro" id="IPR036075">
    <property type="entry name" value="ARMT-1-like_metal-bd_sf"/>
</dbReference>
<sequence length="379" mass="41276">MTALADVPEILSNVPGTYPYGVWRRRHPRLLARIRDAHLYPPHLRDALDALCEETVQGVITALPRTAHDHGTWDAWCREHLGKPWPDAPFLWAEGYFYRRLLEAVDYFRPGPWFGHDPFGFLKTEDLQGYAPEPLDDDLPEPERAQQLLLGSLWGNLNDLGFKVGGEHAGADAVGLVADESAAVWGVLRRDAGLALVVVADNAGQEIIADLILIDFLLATGRAGTVALHVKPQPTFVSDATTSDVHTALRLLPAPVADRLRAAAGAGRLTLDTHAFYCAPYPYDRAPADLLATFAAADLTILKGDLNYRRLVGDRHWPATTPIVTAAGYFPGRFVTLRTLKSDALVGVAPDTLAALDATGEPWRTTATHALVQTNLTPG</sequence>
<protein>
    <submittedName>
        <fullName evidence="9">Damage-control phosphatase ARMT1 family protein</fullName>
    </submittedName>
</protein>
<comment type="similarity">
    <text evidence="3">Belongs to the damage-control phosphatase family. Sugar phosphate phosphatase III subfamily.</text>
</comment>
<comment type="cofactor">
    <cofactor evidence="2">
        <name>Mn(2+)</name>
        <dbReference type="ChEBI" id="CHEBI:29035"/>
    </cofactor>
</comment>
<evidence type="ECO:0000313" key="10">
    <source>
        <dbReference type="Proteomes" id="UP001500655"/>
    </source>
</evidence>
<comment type="catalytic activity">
    <reaction evidence="7">
        <text>beta-D-fructose 6-phosphate = dihydroxyacetone + D-glyceraldehyde 3-phosphate</text>
        <dbReference type="Rhea" id="RHEA:28002"/>
        <dbReference type="ChEBI" id="CHEBI:16016"/>
        <dbReference type="ChEBI" id="CHEBI:57634"/>
        <dbReference type="ChEBI" id="CHEBI:59776"/>
    </reaction>
</comment>
<dbReference type="RefSeq" id="WP_344083012.1">
    <property type="nucleotide sequence ID" value="NZ_BAAALS010000017.1"/>
</dbReference>
<dbReference type="Pfam" id="PF01937">
    <property type="entry name" value="ARMT1-like_dom"/>
    <property type="match status" value="1"/>
</dbReference>
<keyword evidence="6" id="KW-0464">Manganese</keyword>
<evidence type="ECO:0000259" key="8">
    <source>
        <dbReference type="Pfam" id="PF01937"/>
    </source>
</evidence>
<dbReference type="InterPro" id="IPR002791">
    <property type="entry name" value="ARMT1-like_metal-bd"/>
</dbReference>
<gene>
    <name evidence="9" type="ORF">GCM10009681_35790</name>
</gene>
<feature type="domain" description="Damage-control phosphatase ARMT1-like metal-binding" evidence="8">
    <location>
        <begin position="79"/>
        <end position="349"/>
    </location>
</feature>
<reference evidence="9 10" key="1">
    <citation type="journal article" date="2019" name="Int. J. Syst. Evol. Microbiol.">
        <title>The Global Catalogue of Microorganisms (GCM) 10K type strain sequencing project: providing services to taxonomists for standard genome sequencing and annotation.</title>
        <authorList>
            <consortium name="The Broad Institute Genomics Platform"/>
            <consortium name="The Broad Institute Genome Sequencing Center for Infectious Disease"/>
            <person name="Wu L."/>
            <person name="Ma J."/>
        </authorList>
    </citation>
    <scope>NUCLEOTIDE SEQUENCE [LARGE SCALE GENOMIC DNA]</scope>
    <source>
        <strain evidence="9 10">JCM 13249</strain>
    </source>
</reference>
<dbReference type="EMBL" id="BAAALS010000017">
    <property type="protein sequence ID" value="GAA1761469.1"/>
    <property type="molecule type" value="Genomic_DNA"/>
</dbReference>
<evidence type="ECO:0000256" key="4">
    <source>
        <dbReference type="ARBA" id="ARBA00022723"/>
    </source>
</evidence>
<dbReference type="InterPro" id="IPR039763">
    <property type="entry name" value="ARMT1"/>
</dbReference>
<comment type="caution">
    <text evidence="9">The sequence shown here is derived from an EMBL/GenBank/DDBJ whole genome shotgun (WGS) entry which is preliminary data.</text>
</comment>
<evidence type="ECO:0000256" key="1">
    <source>
        <dbReference type="ARBA" id="ARBA00001326"/>
    </source>
</evidence>
<evidence type="ECO:0000256" key="5">
    <source>
        <dbReference type="ARBA" id="ARBA00022801"/>
    </source>
</evidence>
<keyword evidence="10" id="KW-1185">Reference proteome</keyword>
<dbReference type="PANTHER" id="PTHR12260">
    <property type="entry name" value="DAMAGE-CONTROL PHOSPHATASE ARMT1"/>
    <property type="match status" value="1"/>
</dbReference>
<evidence type="ECO:0000256" key="2">
    <source>
        <dbReference type="ARBA" id="ARBA00001936"/>
    </source>
</evidence>
<evidence type="ECO:0000313" key="9">
    <source>
        <dbReference type="EMBL" id="GAA1761469.1"/>
    </source>
</evidence>
<accession>A0ABN2KQ90</accession>
<dbReference type="Proteomes" id="UP001500655">
    <property type="component" value="Unassembled WGS sequence"/>
</dbReference>
<evidence type="ECO:0000256" key="6">
    <source>
        <dbReference type="ARBA" id="ARBA00023211"/>
    </source>
</evidence>
<keyword evidence="4" id="KW-0479">Metal-binding</keyword>
<dbReference type="SUPFAM" id="SSF111321">
    <property type="entry name" value="AF1104-like"/>
    <property type="match status" value="1"/>
</dbReference>
<evidence type="ECO:0000256" key="3">
    <source>
        <dbReference type="ARBA" id="ARBA00009519"/>
    </source>
</evidence>
<comment type="catalytic activity">
    <reaction evidence="1">
        <text>beta-D-fructose 1-phosphate + H2O = D-fructose + phosphate</text>
        <dbReference type="Rhea" id="RHEA:35603"/>
        <dbReference type="ChEBI" id="CHEBI:15377"/>
        <dbReference type="ChEBI" id="CHEBI:37721"/>
        <dbReference type="ChEBI" id="CHEBI:43474"/>
        <dbReference type="ChEBI" id="CHEBI:138881"/>
    </reaction>
</comment>
<proteinExistence type="inferred from homology"/>
<dbReference type="Gene3D" id="3.40.50.10880">
    <property type="entry name" value="Uncharacterised protein PF01937, DUF89, domain 3"/>
    <property type="match status" value="1"/>
</dbReference>
<keyword evidence="5" id="KW-0378">Hydrolase</keyword>
<name>A0ABN2KQ90_9ACTN</name>